<sequence>MMESIIVGLAVAAAFAWVVWTILLPAAARDRLRRLAGRPAPPAKSCGGCCGCDRAGPGKPGHRIRHG</sequence>
<keyword evidence="3" id="KW-1185">Reference proteome</keyword>
<proteinExistence type="predicted"/>
<dbReference type="EMBL" id="CP012405">
    <property type="protein sequence ID" value="ALG74750.1"/>
    <property type="molecule type" value="Genomic_DNA"/>
</dbReference>
<feature type="transmembrane region" description="Helical" evidence="1">
    <location>
        <begin position="6"/>
        <end position="28"/>
    </location>
</feature>
<accession>A0AAC8W4E4</accession>
<dbReference type="Proteomes" id="UP000069935">
    <property type="component" value="Chromosome 5"/>
</dbReference>
<organism evidence="2 3">
    <name type="scientific">Azospirillum thiophilum</name>
    <dbReference type="NCBI Taxonomy" id="528244"/>
    <lineage>
        <taxon>Bacteria</taxon>
        <taxon>Pseudomonadati</taxon>
        <taxon>Pseudomonadota</taxon>
        <taxon>Alphaproteobacteria</taxon>
        <taxon>Rhodospirillales</taxon>
        <taxon>Azospirillaceae</taxon>
        <taxon>Azospirillum</taxon>
    </lineage>
</organism>
<evidence type="ECO:0000313" key="3">
    <source>
        <dbReference type="Proteomes" id="UP000069935"/>
    </source>
</evidence>
<evidence type="ECO:0000256" key="1">
    <source>
        <dbReference type="SAM" id="Phobius"/>
    </source>
</evidence>
<keyword evidence="1" id="KW-0472">Membrane</keyword>
<evidence type="ECO:0000313" key="2">
    <source>
        <dbReference type="EMBL" id="ALG74750.1"/>
    </source>
</evidence>
<keyword evidence="1" id="KW-1133">Transmembrane helix</keyword>
<dbReference type="KEGG" id="ati:AL072_27785"/>
<dbReference type="RefSeq" id="WP_045585636.1">
    <property type="nucleotide sequence ID" value="NZ_CP012405.1"/>
</dbReference>
<reference evidence="3" key="1">
    <citation type="submission" date="2015-08" db="EMBL/GenBank/DDBJ databases">
        <title>Complete Genome Sequence of Azospirillum thiophilum BV-S.</title>
        <authorList>
            <person name="Fomenkov A."/>
            <person name="Vincze T."/>
            <person name="Grabovich M."/>
            <person name="Dubinina G."/>
            <person name="Orlova M."/>
            <person name="Belousova E."/>
            <person name="Roberts R.J."/>
        </authorList>
    </citation>
    <scope>NUCLEOTIDE SEQUENCE [LARGE SCALE GENOMIC DNA]</scope>
    <source>
        <strain evidence="3">BV-S</strain>
    </source>
</reference>
<keyword evidence="1" id="KW-0812">Transmembrane</keyword>
<gene>
    <name evidence="2" type="ORF">AL072_27785</name>
</gene>
<dbReference type="AlphaFoldDB" id="A0AAC8W4E4"/>
<protein>
    <submittedName>
        <fullName evidence="2">Uncharacterized protein</fullName>
    </submittedName>
</protein>
<name>A0AAC8W4E4_9PROT</name>
<reference evidence="2 3" key="2">
    <citation type="journal article" date="2016" name="Genome Announc.">
        <title>Complete Genome Sequence of a Strain of Azospirillum thiophilum Isolated from a Sulfide Spring.</title>
        <authorList>
            <person name="Fomenkov A."/>
            <person name="Vincze T."/>
            <person name="Grabovich M."/>
            <person name="Anton B.P."/>
            <person name="Dubinina G."/>
            <person name="Orlova M."/>
            <person name="Belousova E."/>
            <person name="Roberts R.J."/>
        </authorList>
    </citation>
    <scope>NUCLEOTIDE SEQUENCE [LARGE SCALE GENOMIC DNA]</scope>
    <source>
        <strain evidence="2 3">BV-S</strain>
    </source>
</reference>